<evidence type="ECO:0000313" key="3">
    <source>
        <dbReference type="Proteomes" id="UP000762676"/>
    </source>
</evidence>
<feature type="compositionally biased region" description="Low complexity" evidence="1">
    <location>
        <begin position="143"/>
        <end position="153"/>
    </location>
</feature>
<organism evidence="2 3">
    <name type="scientific">Elysia marginata</name>
    <dbReference type="NCBI Taxonomy" id="1093978"/>
    <lineage>
        <taxon>Eukaryota</taxon>
        <taxon>Metazoa</taxon>
        <taxon>Spiralia</taxon>
        <taxon>Lophotrochozoa</taxon>
        <taxon>Mollusca</taxon>
        <taxon>Gastropoda</taxon>
        <taxon>Heterobranchia</taxon>
        <taxon>Euthyneura</taxon>
        <taxon>Panpulmonata</taxon>
        <taxon>Sacoglossa</taxon>
        <taxon>Placobranchoidea</taxon>
        <taxon>Plakobranchidae</taxon>
        <taxon>Elysia</taxon>
    </lineage>
</organism>
<feature type="compositionally biased region" description="Polar residues" evidence="1">
    <location>
        <begin position="59"/>
        <end position="70"/>
    </location>
</feature>
<feature type="region of interest" description="Disordered" evidence="1">
    <location>
        <begin position="17"/>
        <end position="160"/>
    </location>
</feature>
<dbReference type="AlphaFoldDB" id="A0AAV4IXJ7"/>
<dbReference type="Proteomes" id="UP000762676">
    <property type="component" value="Unassembled WGS sequence"/>
</dbReference>
<feature type="compositionally biased region" description="Basic residues" evidence="1">
    <location>
        <begin position="19"/>
        <end position="29"/>
    </location>
</feature>
<dbReference type="EMBL" id="BMAT01013534">
    <property type="protein sequence ID" value="GFS14866.1"/>
    <property type="molecule type" value="Genomic_DNA"/>
</dbReference>
<proteinExistence type="predicted"/>
<reference evidence="2 3" key="1">
    <citation type="journal article" date="2021" name="Elife">
        <title>Chloroplast acquisition without the gene transfer in kleptoplastic sea slugs, Plakobranchus ocellatus.</title>
        <authorList>
            <person name="Maeda T."/>
            <person name="Takahashi S."/>
            <person name="Yoshida T."/>
            <person name="Shimamura S."/>
            <person name="Takaki Y."/>
            <person name="Nagai Y."/>
            <person name="Toyoda A."/>
            <person name="Suzuki Y."/>
            <person name="Arimoto A."/>
            <person name="Ishii H."/>
            <person name="Satoh N."/>
            <person name="Nishiyama T."/>
            <person name="Hasebe M."/>
            <person name="Maruyama T."/>
            <person name="Minagawa J."/>
            <person name="Obokata J."/>
            <person name="Shigenobu S."/>
        </authorList>
    </citation>
    <scope>NUCLEOTIDE SEQUENCE [LARGE SCALE GENOMIC DNA]</scope>
</reference>
<evidence type="ECO:0000256" key="1">
    <source>
        <dbReference type="SAM" id="MobiDB-lite"/>
    </source>
</evidence>
<accession>A0AAV4IXJ7</accession>
<sequence>MAHYLLYMKPKLAREKARKEKLRQLKRSMSHSLKFINSNGMPPMSSAASKLMTLGPGSEHSQSQSTGQRSKTNRGSKPKEGAGSTGDSGTGGDSLSSGREAHNIPSQGKHGHGKNGAPWHSETSGMGNLGYRGDHQPGLRDLSVMSSSSPYMSAQYRGRGLDTQDVNMKFTLPKR</sequence>
<comment type="caution">
    <text evidence="2">The sequence shown here is derived from an EMBL/GenBank/DDBJ whole genome shotgun (WGS) entry which is preliminary data.</text>
</comment>
<gene>
    <name evidence="2" type="ORF">ElyMa_006757200</name>
</gene>
<name>A0AAV4IXJ7_9GAST</name>
<evidence type="ECO:0000313" key="2">
    <source>
        <dbReference type="EMBL" id="GFS14866.1"/>
    </source>
</evidence>
<protein>
    <submittedName>
        <fullName evidence="2">Uncharacterized protein</fullName>
    </submittedName>
</protein>
<keyword evidence="3" id="KW-1185">Reference proteome</keyword>
<feature type="compositionally biased region" description="Gly residues" evidence="1">
    <location>
        <begin position="83"/>
        <end position="92"/>
    </location>
</feature>